<proteinExistence type="predicted"/>
<accession>F2N918</accession>
<name>F2N918_CORGP</name>
<dbReference type="OrthoDB" id="9802593at2"/>
<dbReference type="KEGG" id="cgo:Corgl_1595"/>
<reference evidence="2" key="1">
    <citation type="journal article" date="2013" name="Stand. Genomic Sci.">
        <title>Complete genome sequence of Coriobacterium glomerans type strain (PW2(T)) from the midgut of Pyrrhocoris apterus L. (red soldier bug).</title>
        <authorList>
            <person name="Stackebrandt E."/>
            <person name="Zeytun A."/>
            <person name="Lapidus A."/>
            <person name="Nolan M."/>
            <person name="Lucas S."/>
            <person name="Hammon N."/>
            <person name="Deshpande S."/>
            <person name="Cheng J.F."/>
            <person name="Tapia R."/>
            <person name="Goodwin L.A."/>
            <person name="Pitluck S."/>
            <person name="Liolios K."/>
            <person name="Pagani I."/>
            <person name="Ivanova N."/>
            <person name="Mavromatis K."/>
            <person name="Mikhailova N."/>
            <person name="Huntemann M."/>
            <person name="Pati A."/>
            <person name="Chen A."/>
            <person name="Palaniappan K."/>
            <person name="Chang Y.J."/>
            <person name="Land M."/>
            <person name="Hauser L."/>
            <person name="Rohde M."/>
            <person name="Pukall R."/>
            <person name="Goker M."/>
            <person name="Detter J.C."/>
            <person name="Woyke T."/>
            <person name="Bristow J."/>
            <person name="Eisen J.A."/>
            <person name="Markowitz V."/>
            <person name="Hugenholtz P."/>
            <person name="Kyrpides N.C."/>
            <person name="Klenk H.P."/>
        </authorList>
    </citation>
    <scope>NUCLEOTIDE SEQUENCE</scope>
    <source>
        <strain evidence="2">ATCC 49209 / DSM 20642 / JCM 10262 / PW2</strain>
    </source>
</reference>
<organism evidence="1 2">
    <name type="scientific">Coriobacterium glomerans (strain ATCC 49209 / DSM 20642 / JCM 10262 / PW2)</name>
    <dbReference type="NCBI Taxonomy" id="700015"/>
    <lineage>
        <taxon>Bacteria</taxon>
        <taxon>Bacillati</taxon>
        <taxon>Actinomycetota</taxon>
        <taxon>Coriobacteriia</taxon>
        <taxon>Coriobacteriales</taxon>
        <taxon>Coriobacteriaceae</taxon>
        <taxon>Coriobacterium</taxon>
    </lineage>
</organism>
<sequence length="121" mass="13918">MSSYRIDQRRWEGLSFLEQMGNIGIEVDRAISARRAADIERADGALDRAVDLIDATVCCLVEQRSHRLRELLLARNEFLRIFFEDASDTDVEDVDRYFMYFAVAAQCQRRARRRGAPATAS</sequence>
<gene>
    <name evidence="1" type="ordered locus">Corgl_1595</name>
</gene>
<keyword evidence="2" id="KW-1185">Reference proteome</keyword>
<protein>
    <submittedName>
        <fullName evidence="1">Uncharacterized protein</fullName>
    </submittedName>
</protein>
<dbReference type="HOGENOM" id="CLU_2034138_0_0_11"/>
<dbReference type="RefSeq" id="WP_013709436.1">
    <property type="nucleotide sequence ID" value="NC_015389.1"/>
</dbReference>
<evidence type="ECO:0000313" key="1">
    <source>
        <dbReference type="EMBL" id="AEB07694.1"/>
    </source>
</evidence>
<evidence type="ECO:0000313" key="2">
    <source>
        <dbReference type="Proteomes" id="UP000006851"/>
    </source>
</evidence>
<dbReference type="Proteomes" id="UP000006851">
    <property type="component" value="Chromosome"/>
</dbReference>
<dbReference type="AlphaFoldDB" id="F2N918"/>
<dbReference type="STRING" id="700015.Corgl_1595"/>
<dbReference type="EMBL" id="CP002628">
    <property type="protein sequence ID" value="AEB07694.1"/>
    <property type="molecule type" value="Genomic_DNA"/>
</dbReference>